<accession>A0A7W9GIJ5</accession>
<organism evidence="1 2">
    <name type="scientific">Nonomuraea jabiensis</name>
    <dbReference type="NCBI Taxonomy" id="882448"/>
    <lineage>
        <taxon>Bacteria</taxon>
        <taxon>Bacillati</taxon>
        <taxon>Actinomycetota</taxon>
        <taxon>Actinomycetes</taxon>
        <taxon>Streptosporangiales</taxon>
        <taxon>Streptosporangiaceae</taxon>
        <taxon>Nonomuraea</taxon>
    </lineage>
</organism>
<proteinExistence type="predicted"/>
<sequence length="530" mass="57831">MLDRAVRGASASEETVESCRTRLRGERVPRWPLKDVLSQMLGHVIRGEISGLLVVGLGADRVAARKIKAGRHGTPLEVDGPDWSRTWEEIGTGLPADRTICRFVLAGGVGDQPDGVLDAASHADALYAQLASAYALTSGRVALALVLERPGWPLLDRVARELARHRQPVAALHGEDFDKAVQQLIDRSPLREPYALVLGQIDADEGTASLVTRTLFEAGTVPGKDVQKALTVQAPEAISAGVCLPVVRFTSGSPETWELVGSGLLPLGPGESAGLWAVLDGVDRVRLVGQTKEVQPDRRSWSELYTSFSVWTRRRRTVDLVFLLELNTAEDRISLDRRGLVREVITKASRALAARDLLRVGLVGYRDHGIRRLYRTEPVVDIVPLGRPDEARARLDDWDNGPPHPTTAALSDALHAASEIPWRDGSARFVLTLGDRMPCGTDQFSKLTPEICPGRRSWKRGLEQVKRDGARCLAVVSRERRIKGDRSWEAIGENGRFDADRVTADDLLEALGLAGDFPFAQIAAGEEGSP</sequence>
<reference evidence="1 2" key="1">
    <citation type="submission" date="2020-08" db="EMBL/GenBank/DDBJ databases">
        <title>Sequencing the genomes of 1000 actinobacteria strains.</title>
        <authorList>
            <person name="Klenk H.-P."/>
        </authorList>
    </citation>
    <scope>NUCLEOTIDE SEQUENCE [LARGE SCALE GENOMIC DNA]</scope>
    <source>
        <strain evidence="1 2">DSM 45507</strain>
    </source>
</reference>
<dbReference type="RefSeq" id="WP_185077343.1">
    <property type="nucleotide sequence ID" value="NZ_JACHMB010000001.1"/>
</dbReference>
<evidence type="ECO:0000313" key="2">
    <source>
        <dbReference type="Proteomes" id="UP000579153"/>
    </source>
</evidence>
<protein>
    <submittedName>
        <fullName evidence="1">Uncharacterized protein</fullName>
    </submittedName>
</protein>
<gene>
    <name evidence="1" type="ORF">HD596_011143</name>
</gene>
<dbReference type="AlphaFoldDB" id="A0A7W9GIJ5"/>
<evidence type="ECO:0000313" key="1">
    <source>
        <dbReference type="EMBL" id="MBB5784387.1"/>
    </source>
</evidence>
<dbReference type="EMBL" id="JACHMB010000001">
    <property type="protein sequence ID" value="MBB5784387.1"/>
    <property type="molecule type" value="Genomic_DNA"/>
</dbReference>
<name>A0A7W9GIJ5_9ACTN</name>
<dbReference type="Proteomes" id="UP000579153">
    <property type="component" value="Unassembled WGS sequence"/>
</dbReference>
<comment type="caution">
    <text evidence="1">The sequence shown here is derived from an EMBL/GenBank/DDBJ whole genome shotgun (WGS) entry which is preliminary data.</text>
</comment>
<keyword evidence="2" id="KW-1185">Reference proteome</keyword>